<comment type="similarity">
    <text evidence="1 2">Belongs to the Dps family.</text>
</comment>
<accession>A0ABQ0TPI9</accession>
<evidence type="ECO:0000259" key="3">
    <source>
        <dbReference type="Pfam" id="PF00210"/>
    </source>
</evidence>
<dbReference type="PRINTS" id="PR01346">
    <property type="entry name" value="HELNAPAPROT"/>
</dbReference>
<dbReference type="SUPFAM" id="SSF47240">
    <property type="entry name" value="Ferritin-like"/>
    <property type="match status" value="1"/>
</dbReference>
<dbReference type="InterPro" id="IPR012347">
    <property type="entry name" value="Ferritin-like"/>
</dbReference>
<evidence type="ECO:0000313" key="4">
    <source>
        <dbReference type="EMBL" id="GED69710.1"/>
    </source>
</evidence>
<dbReference type="PROSITE" id="PS00818">
    <property type="entry name" value="DPS_1"/>
    <property type="match status" value="1"/>
</dbReference>
<dbReference type="Pfam" id="PF00210">
    <property type="entry name" value="Ferritin"/>
    <property type="match status" value="1"/>
</dbReference>
<evidence type="ECO:0000256" key="2">
    <source>
        <dbReference type="RuleBase" id="RU003875"/>
    </source>
</evidence>
<sequence>MMTNTVTYSIYLTKTLNQQVANFSVLYMKLHNYHWYVKGENFFTLHVKFEELYTEVALHLDTIAERMLALQSVPTATLKEHLEMATVKEATGEENAEQMVETLSEDMENIMKELKIGITLAEDQRDQPTADLFTAIHTSFEKHRWMLSAYLGK</sequence>
<dbReference type="EMBL" id="BJON01000013">
    <property type="protein sequence ID" value="GED69710.1"/>
    <property type="molecule type" value="Genomic_DNA"/>
</dbReference>
<keyword evidence="5" id="KW-1185">Reference proteome</keyword>
<dbReference type="RefSeq" id="WP_152969576.1">
    <property type="nucleotide sequence ID" value="NZ_BJON01000013.1"/>
</dbReference>
<dbReference type="InterPro" id="IPR008331">
    <property type="entry name" value="Ferritin_DPS_dom"/>
</dbReference>
<dbReference type="InterPro" id="IPR002177">
    <property type="entry name" value="DPS_DNA-bd"/>
</dbReference>
<dbReference type="PANTHER" id="PTHR42932">
    <property type="entry name" value="GENERAL STRESS PROTEIN 20U"/>
    <property type="match status" value="1"/>
</dbReference>
<comment type="caution">
    <text evidence="4">The sequence shown here is derived from an EMBL/GenBank/DDBJ whole genome shotgun (WGS) entry which is preliminary data.</text>
</comment>
<dbReference type="Proteomes" id="UP000319578">
    <property type="component" value="Unassembled WGS sequence"/>
</dbReference>
<evidence type="ECO:0000313" key="5">
    <source>
        <dbReference type="Proteomes" id="UP000319578"/>
    </source>
</evidence>
<dbReference type="PANTHER" id="PTHR42932:SF1">
    <property type="entry name" value="GENERAL STRESS PROTEIN 20U"/>
    <property type="match status" value="1"/>
</dbReference>
<name>A0ABQ0TPI9_9BACL</name>
<gene>
    <name evidence="4" type="primary">dps_2</name>
    <name evidence="4" type="ORF">BRE01_34120</name>
</gene>
<evidence type="ECO:0000256" key="1">
    <source>
        <dbReference type="ARBA" id="ARBA00009497"/>
    </source>
</evidence>
<protein>
    <submittedName>
        <fullName evidence="4">General stress protein 20U</fullName>
    </submittedName>
</protein>
<dbReference type="CDD" id="cd01043">
    <property type="entry name" value="DPS"/>
    <property type="match status" value="1"/>
</dbReference>
<feature type="domain" description="Ferritin/DPS" evidence="3">
    <location>
        <begin position="14"/>
        <end position="153"/>
    </location>
</feature>
<reference evidence="4 5" key="1">
    <citation type="submission" date="2019-06" db="EMBL/GenBank/DDBJ databases">
        <title>Whole genome shotgun sequence of Brevibacillus reuszeri NBRC 15719.</title>
        <authorList>
            <person name="Hosoyama A."/>
            <person name="Uohara A."/>
            <person name="Ohji S."/>
            <person name="Ichikawa N."/>
        </authorList>
    </citation>
    <scope>NUCLEOTIDE SEQUENCE [LARGE SCALE GENOMIC DNA]</scope>
    <source>
        <strain evidence="4 5">NBRC 15719</strain>
    </source>
</reference>
<organism evidence="4 5">
    <name type="scientific">Brevibacillus reuszeri</name>
    <dbReference type="NCBI Taxonomy" id="54915"/>
    <lineage>
        <taxon>Bacteria</taxon>
        <taxon>Bacillati</taxon>
        <taxon>Bacillota</taxon>
        <taxon>Bacilli</taxon>
        <taxon>Bacillales</taxon>
        <taxon>Paenibacillaceae</taxon>
        <taxon>Brevibacillus</taxon>
    </lineage>
</organism>
<dbReference type="InterPro" id="IPR023188">
    <property type="entry name" value="DPS_DNA-bd_CS"/>
</dbReference>
<dbReference type="InterPro" id="IPR009078">
    <property type="entry name" value="Ferritin-like_SF"/>
</dbReference>
<proteinExistence type="inferred from homology"/>
<dbReference type="Gene3D" id="1.20.1260.10">
    <property type="match status" value="1"/>
</dbReference>
<dbReference type="PIRSF" id="PIRSF005900">
    <property type="entry name" value="Dps"/>
    <property type="match status" value="1"/>
</dbReference>